<evidence type="ECO:0000259" key="1">
    <source>
        <dbReference type="PROSITE" id="PS50883"/>
    </source>
</evidence>
<dbReference type="InterPro" id="IPR052340">
    <property type="entry name" value="RNase_Y/CdgJ"/>
</dbReference>
<dbReference type="InterPro" id="IPR001633">
    <property type="entry name" value="EAL_dom"/>
</dbReference>
<dbReference type="PROSITE" id="PS51833">
    <property type="entry name" value="HDOD"/>
    <property type="match status" value="1"/>
</dbReference>
<proteinExistence type="predicted"/>
<name>A0AAW7ZBN3_9FIRM</name>
<dbReference type="Gene3D" id="1.10.3210.10">
    <property type="entry name" value="Hypothetical protein af1432"/>
    <property type="match status" value="1"/>
</dbReference>
<dbReference type="Pfam" id="PF00563">
    <property type="entry name" value="EAL"/>
    <property type="match status" value="1"/>
</dbReference>
<dbReference type="InterPro" id="IPR014408">
    <property type="entry name" value="dGMP_Pdiesterase_EAL/HD-GYP"/>
</dbReference>
<evidence type="ECO:0000313" key="3">
    <source>
        <dbReference type="EMBL" id="MDO7787099.1"/>
    </source>
</evidence>
<dbReference type="PANTHER" id="PTHR33525">
    <property type="match status" value="1"/>
</dbReference>
<evidence type="ECO:0000313" key="4">
    <source>
        <dbReference type="Proteomes" id="UP001172911"/>
    </source>
</evidence>
<feature type="domain" description="HDOD" evidence="2">
    <location>
        <begin position="198"/>
        <end position="385"/>
    </location>
</feature>
<feature type="domain" description="EAL" evidence="1">
    <location>
        <begin position="1"/>
        <end position="204"/>
    </location>
</feature>
<dbReference type="Proteomes" id="UP001172911">
    <property type="component" value="Unassembled WGS sequence"/>
</dbReference>
<dbReference type="PROSITE" id="PS50883">
    <property type="entry name" value="EAL"/>
    <property type="match status" value="1"/>
</dbReference>
<dbReference type="RefSeq" id="WP_304542240.1">
    <property type="nucleotide sequence ID" value="NZ_JARPTC010000010.1"/>
</dbReference>
<comment type="caution">
    <text evidence="3">The sequence shown here is derived from an EMBL/GenBank/DDBJ whole genome shotgun (WGS) entry which is preliminary data.</text>
</comment>
<organism evidence="3 4">
    <name type="scientific">Desulforamulus aquiferis</name>
    <dbReference type="NCBI Taxonomy" id="1397668"/>
    <lineage>
        <taxon>Bacteria</taxon>
        <taxon>Bacillati</taxon>
        <taxon>Bacillota</taxon>
        <taxon>Clostridia</taxon>
        <taxon>Eubacteriales</taxon>
        <taxon>Peptococcaceae</taxon>
        <taxon>Desulforamulus</taxon>
    </lineage>
</organism>
<dbReference type="Pfam" id="PF08668">
    <property type="entry name" value="HDOD"/>
    <property type="match status" value="1"/>
</dbReference>
<dbReference type="InterPro" id="IPR035919">
    <property type="entry name" value="EAL_sf"/>
</dbReference>
<keyword evidence="4" id="KW-1185">Reference proteome</keyword>
<sequence>MHNYVARQPIFDKHNMVIGYELLYRSGTNNNYSTCNSDRATSELINNSLLVIGFNTLTLGKKAFINFTKNLLEQDLPTLLPPHLTVIEVLEDVEPDEHLIDSCKRLKKLGYSIALDDFVYHEKFKELIKLADIIKIDFLNTSVLDRSGVLKQIGNNKIKFLAEKVETKEDYLQALKMGYSYFQGYYFSKPTIMSGKDIPTNKLSHFKILQEVRQPSFSYEHVENMIKQDLSLSYKLLKYINSAAFGLKTKVNSLRQALTLLGKSGIIKWLFLVALKGLGEDKPNELFVTAICRGTLCELLAIKIGLSERGSDLFLLGTFSLIDAFLDKPMDEILTELSIPQDIKAALLGEPSMIRDIFSAAILYEQGNWEELSLVVSKLKLDVEEIPKIYLESLKLSSQILAD</sequence>
<dbReference type="PIRSF" id="PIRSF003180">
    <property type="entry name" value="DiGMPpdiest_YuxH"/>
    <property type="match status" value="1"/>
</dbReference>
<dbReference type="SMART" id="SM00052">
    <property type="entry name" value="EAL"/>
    <property type="match status" value="1"/>
</dbReference>
<dbReference type="InterPro" id="IPR013976">
    <property type="entry name" value="HDOD"/>
</dbReference>
<dbReference type="EMBL" id="JARPTC010000010">
    <property type="protein sequence ID" value="MDO7787099.1"/>
    <property type="molecule type" value="Genomic_DNA"/>
</dbReference>
<accession>A0AAW7ZBN3</accession>
<dbReference type="PANTHER" id="PTHR33525:SF4">
    <property type="entry name" value="CYCLIC DI-GMP PHOSPHODIESTERASE CDGJ"/>
    <property type="match status" value="1"/>
</dbReference>
<protein>
    <submittedName>
        <fullName evidence="3">HDOD domain-containing protein</fullName>
    </submittedName>
</protein>
<dbReference type="SUPFAM" id="SSF109604">
    <property type="entry name" value="HD-domain/PDEase-like"/>
    <property type="match status" value="1"/>
</dbReference>
<gene>
    <name evidence="3" type="ORF">P6N53_07700</name>
</gene>
<reference evidence="3" key="1">
    <citation type="journal article" date="2023" name="J. Hazard. Mater.">
        <title>Anaerobic biodegradation of pyrene and benzo[a]pyrene by a new sulfate-reducing Desulforamulus aquiferis strain DSA.</title>
        <authorList>
            <person name="Zhang Z."/>
            <person name="Sun J."/>
            <person name="Gong X."/>
            <person name="Wang C."/>
            <person name="Wang H."/>
        </authorList>
    </citation>
    <scope>NUCLEOTIDE SEQUENCE</scope>
    <source>
        <strain evidence="3">DSA</strain>
    </source>
</reference>
<dbReference type="AlphaFoldDB" id="A0AAW7ZBN3"/>
<evidence type="ECO:0000259" key="2">
    <source>
        <dbReference type="PROSITE" id="PS51833"/>
    </source>
</evidence>
<reference evidence="3" key="2">
    <citation type="submission" date="2023-03" db="EMBL/GenBank/DDBJ databases">
        <authorList>
            <person name="Zhang Z."/>
        </authorList>
    </citation>
    <scope>NUCLEOTIDE SEQUENCE</scope>
    <source>
        <strain evidence="3">DSA</strain>
    </source>
</reference>
<dbReference type="SUPFAM" id="SSF141868">
    <property type="entry name" value="EAL domain-like"/>
    <property type="match status" value="1"/>
</dbReference>
<dbReference type="Gene3D" id="3.20.20.450">
    <property type="entry name" value="EAL domain"/>
    <property type="match status" value="1"/>
</dbReference>